<evidence type="ECO:0000256" key="1">
    <source>
        <dbReference type="ARBA" id="ARBA00004162"/>
    </source>
</evidence>
<evidence type="ECO:0000313" key="9">
    <source>
        <dbReference type="EMBL" id="RZF22122.1"/>
    </source>
</evidence>
<reference evidence="10" key="1">
    <citation type="journal article" date="2019" name="Int. J. Syst. Evol. Microbiol.">
        <title>Halobacteriovorax valvorus sp. nov., a novel prokaryotic predator isolated from coastal seawater of China.</title>
        <authorList>
            <person name="Chen M.-X."/>
        </authorList>
    </citation>
    <scope>NUCLEOTIDE SEQUENCE [LARGE SCALE GENOMIC DNA]</scope>
    <source>
        <strain evidence="10">BL9</strain>
    </source>
</reference>
<dbReference type="Proteomes" id="UP000443582">
    <property type="component" value="Unassembled WGS sequence"/>
</dbReference>
<keyword evidence="10" id="KW-1185">Reference proteome</keyword>
<feature type="transmembrane region" description="Helical" evidence="8">
    <location>
        <begin position="20"/>
        <end position="40"/>
    </location>
</feature>
<keyword evidence="3" id="KW-1003">Cell membrane</keyword>
<comment type="subcellular location">
    <subcellularLocation>
        <location evidence="1">Cell membrane</location>
        <topology evidence="1">Single-pass membrane protein</topology>
    </subcellularLocation>
    <subcellularLocation>
        <location evidence="7">Cell membrane</location>
        <topology evidence="7">Single-pass type II membrane protein</topology>
    </subcellularLocation>
</comment>
<evidence type="ECO:0000256" key="6">
    <source>
        <dbReference type="ARBA" id="ARBA00023136"/>
    </source>
</evidence>
<keyword evidence="7" id="KW-0813">Transport</keyword>
<dbReference type="EMBL" id="QDKL01000002">
    <property type="protein sequence ID" value="RZF22122.1"/>
    <property type="molecule type" value="Genomic_DNA"/>
</dbReference>
<name>A0ABY0IHM2_9BACT</name>
<evidence type="ECO:0000256" key="2">
    <source>
        <dbReference type="ARBA" id="ARBA00005811"/>
    </source>
</evidence>
<comment type="caution">
    <text evidence="9">The sequence shown here is derived from an EMBL/GenBank/DDBJ whole genome shotgun (WGS) entry which is preliminary data.</text>
</comment>
<protein>
    <recommendedName>
        <fullName evidence="11">Biopolymer transporter ExbD</fullName>
    </recommendedName>
</protein>
<accession>A0ABY0IHM2</accession>
<evidence type="ECO:0000256" key="3">
    <source>
        <dbReference type="ARBA" id="ARBA00022475"/>
    </source>
</evidence>
<proteinExistence type="inferred from homology"/>
<sequence length="169" mass="19265">MRKRSIRNRGIRRKKEPLDIDITSLLDILVILLVFLIRSYDTTGVILNIPKDITIPHSVSKSINEQGVVVQVSPKVIWVDDKEVHNTETYKGRLYSQGGRLILPLYNELVAKKKEIDDIAKTTPNAKNFSGIVNLVIDKSLKYNYIKKLMHTAAEAGFQKYKFVVLGQE</sequence>
<keyword evidence="5 8" id="KW-1133">Transmembrane helix</keyword>
<gene>
    <name evidence="9" type="ORF">DAY19_10595</name>
</gene>
<dbReference type="Pfam" id="PF02472">
    <property type="entry name" value="ExbD"/>
    <property type="match status" value="1"/>
</dbReference>
<evidence type="ECO:0000256" key="8">
    <source>
        <dbReference type="SAM" id="Phobius"/>
    </source>
</evidence>
<evidence type="ECO:0000256" key="7">
    <source>
        <dbReference type="RuleBase" id="RU003879"/>
    </source>
</evidence>
<keyword evidence="4 7" id="KW-0812">Transmembrane</keyword>
<evidence type="ECO:0000313" key="10">
    <source>
        <dbReference type="Proteomes" id="UP000443582"/>
    </source>
</evidence>
<evidence type="ECO:0000256" key="4">
    <source>
        <dbReference type="ARBA" id="ARBA00022692"/>
    </source>
</evidence>
<evidence type="ECO:0008006" key="11">
    <source>
        <dbReference type="Google" id="ProtNLM"/>
    </source>
</evidence>
<dbReference type="InterPro" id="IPR003400">
    <property type="entry name" value="ExbD"/>
</dbReference>
<organism evidence="9 10">
    <name type="scientific">Halobacteriovorax vibrionivorans</name>
    <dbReference type="NCBI Taxonomy" id="2152716"/>
    <lineage>
        <taxon>Bacteria</taxon>
        <taxon>Pseudomonadati</taxon>
        <taxon>Bdellovibrionota</taxon>
        <taxon>Bacteriovoracia</taxon>
        <taxon>Bacteriovoracales</taxon>
        <taxon>Halobacteriovoraceae</taxon>
        <taxon>Halobacteriovorax</taxon>
    </lineage>
</organism>
<evidence type="ECO:0000256" key="5">
    <source>
        <dbReference type="ARBA" id="ARBA00022989"/>
    </source>
</evidence>
<comment type="similarity">
    <text evidence="2 7">Belongs to the ExbD/TolR family.</text>
</comment>
<keyword evidence="7" id="KW-0653">Protein transport</keyword>
<keyword evidence="6 8" id="KW-0472">Membrane</keyword>
<dbReference type="RefSeq" id="WP_115362184.1">
    <property type="nucleotide sequence ID" value="NZ_QDKL01000002.1"/>
</dbReference>